<name>A0A6A6HBA8_VIRVR</name>
<feature type="region of interest" description="Disordered" evidence="1">
    <location>
        <begin position="1"/>
        <end position="56"/>
    </location>
</feature>
<evidence type="ECO:0000256" key="1">
    <source>
        <dbReference type="SAM" id="MobiDB-lite"/>
    </source>
</evidence>
<accession>A0A6A6HBA8</accession>
<feature type="region of interest" description="Disordered" evidence="1">
    <location>
        <begin position="203"/>
        <end position="226"/>
    </location>
</feature>
<dbReference type="OrthoDB" id="10670235at2759"/>
<feature type="region of interest" description="Disordered" evidence="1">
    <location>
        <begin position="116"/>
        <end position="189"/>
    </location>
</feature>
<organism evidence="2 3">
    <name type="scientific">Viridothelium virens</name>
    <name type="common">Speckled blister lichen</name>
    <name type="synonym">Trypethelium virens</name>
    <dbReference type="NCBI Taxonomy" id="1048519"/>
    <lineage>
        <taxon>Eukaryota</taxon>
        <taxon>Fungi</taxon>
        <taxon>Dikarya</taxon>
        <taxon>Ascomycota</taxon>
        <taxon>Pezizomycotina</taxon>
        <taxon>Dothideomycetes</taxon>
        <taxon>Dothideomycetes incertae sedis</taxon>
        <taxon>Trypetheliales</taxon>
        <taxon>Trypetheliaceae</taxon>
        <taxon>Viridothelium</taxon>
    </lineage>
</organism>
<dbReference type="EMBL" id="ML991791">
    <property type="protein sequence ID" value="KAF2235395.1"/>
    <property type="molecule type" value="Genomic_DNA"/>
</dbReference>
<feature type="region of interest" description="Disordered" evidence="1">
    <location>
        <begin position="347"/>
        <end position="403"/>
    </location>
</feature>
<gene>
    <name evidence="2" type="ORF">EV356DRAFT_575782</name>
</gene>
<feature type="compositionally biased region" description="Basic and acidic residues" evidence="1">
    <location>
        <begin position="347"/>
        <end position="358"/>
    </location>
</feature>
<keyword evidence="3" id="KW-1185">Reference proteome</keyword>
<feature type="compositionally biased region" description="Polar residues" evidence="1">
    <location>
        <begin position="214"/>
        <end position="226"/>
    </location>
</feature>
<dbReference type="AlphaFoldDB" id="A0A6A6HBA8"/>
<feature type="compositionally biased region" description="Polar residues" evidence="1">
    <location>
        <begin position="359"/>
        <end position="381"/>
    </location>
</feature>
<dbReference type="Proteomes" id="UP000800092">
    <property type="component" value="Unassembled WGS sequence"/>
</dbReference>
<evidence type="ECO:0000313" key="2">
    <source>
        <dbReference type="EMBL" id="KAF2235395.1"/>
    </source>
</evidence>
<proteinExistence type="predicted"/>
<reference evidence="2" key="1">
    <citation type="journal article" date="2020" name="Stud. Mycol.">
        <title>101 Dothideomycetes genomes: a test case for predicting lifestyles and emergence of pathogens.</title>
        <authorList>
            <person name="Haridas S."/>
            <person name="Albert R."/>
            <person name="Binder M."/>
            <person name="Bloem J."/>
            <person name="Labutti K."/>
            <person name="Salamov A."/>
            <person name="Andreopoulos B."/>
            <person name="Baker S."/>
            <person name="Barry K."/>
            <person name="Bills G."/>
            <person name="Bluhm B."/>
            <person name="Cannon C."/>
            <person name="Castanera R."/>
            <person name="Culley D."/>
            <person name="Daum C."/>
            <person name="Ezra D."/>
            <person name="Gonzalez J."/>
            <person name="Henrissat B."/>
            <person name="Kuo A."/>
            <person name="Liang C."/>
            <person name="Lipzen A."/>
            <person name="Lutzoni F."/>
            <person name="Magnuson J."/>
            <person name="Mondo S."/>
            <person name="Nolan M."/>
            <person name="Ohm R."/>
            <person name="Pangilinan J."/>
            <person name="Park H.-J."/>
            <person name="Ramirez L."/>
            <person name="Alfaro M."/>
            <person name="Sun H."/>
            <person name="Tritt A."/>
            <person name="Yoshinaga Y."/>
            <person name="Zwiers L.-H."/>
            <person name="Turgeon B."/>
            <person name="Goodwin S."/>
            <person name="Spatafora J."/>
            <person name="Crous P."/>
            <person name="Grigoriev I."/>
        </authorList>
    </citation>
    <scope>NUCLEOTIDE SEQUENCE</scope>
    <source>
        <strain evidence="2">Tuck. ex Michener</strain>
    </source>
</reference>
<evidence type="ECO:0000313" key="3">
    <source>
        <dbReference type="Proteomes" id="UP000800092"/>
    </source>
</evidence>
<sequence length="403" mass="45188">MTGQRSKFLKLMPHSSSNTKPSQHILPESPRQILSKGIHNPAQSEPLRPLPPSEQPPIPDDAWEIWYVSLSIGRSASLQDVLAWRERQAKLESQGLQDSTDYSAWMMVKAALQEQERMNPTSEQTEEWGRSQHSRGHSPSIVPYLGSLSNTRPVSEMQERVEFSDVSAETRGNRRQQWTWESNPPAAATDESVAAGYHAPVSMLNDSRPRASVNRGNKGQSQQQFGEINRLDRLQLGLTPSHEDDSLHRRVVRREHARAASNFNVKVTSPSPAIGELADPPASAPAATTSFGDNIFKTRFATTDPSDEQRRTLSGPLAEKIGNFSVRAGQRNRDREVLPPYFQYESRKQARSIEERNKSSSTTADRCDSKTTSGPNPTIPTTYVPPNRRGGEKPWFSKNWRQT</sequence>
<protein>
    <submittedName>
        <fullName evidence="2">Uncharacterized protein</fullName>
    </submittedName>
</protein>